<reference evidence="5 6" key="1">
    <citation type="submission" date="2023-12" db="EMBL/GenBank/DDBJ databases">
        <title>Baltic Sea Cyanobacteria.</title>
        <authorList>
            <person name="Delbaje E."/>
            <person name="Fewer D.P."/>
            <person name="Shishido T.K."/>
        </authorList>
    </citation>
    <scope>NUCLEOTIDE SEQUENCE [LARGE SCALE GENOMIC DNA]</scope>
    <source>
        <strain evidence="5 6">UHCC-0300</strain>
    </source>
</reference>
<protein>
    <submittedName>
        <fullName evidence="5">Response regulator</fullName>
    </submittedName>
</protein>
<organism evidence="5 6">
    <name type="scientific">Nodularia harveyana UHCC-0300</name>
    <dbReference type="NCBI Taxonomy" id="2974287"/>
    <lineage>
        <taxon>Bacteria</taxon>
        <taxon>Bacillati</taxon>
        <taxon>Cyanobacteriota</taxon>
        <taxon>Cyanophyceae</taxon>
        <taxon>Nostocales</taxon>
        <taxon>Nodulariaceae</taxon>
        <taxon>Nodularia</taxon>
    </lineage>
</organism>
<comment type="caution">
    <text evidence="2">Lacks conserved residue(s) required for the propagation of feature annotation.</text>
</comment>
<dbReference type="InterPro" id="IPR025497">
    <property type="entry name" value="PatA-like_N"/>
</dbReference>
<dbReference type="InterPro" id="IPR050595">
    <property type="entry name" value="Bact_response_regulator"/>
</dbReference>
<dbReference type="InterPro" id="IPR001789">
    <property type="entry name" value="Sig_transdc_resp-reg_receiver"/>
</dbReference>
<dbReference type="InterPro" id="IPR024186">
    <property type="entry name" value="Sig_transdc_resp-reg_PatA"/>
</dbReference>
<sequence>MKTLPISRYRFFQKLQPISLLKKITTKTVNGCLQVFSPSGSWSIYIEEGKLIYASYSEKIFERLYRNLQTLSPQISTLPDGIDQQLQAMFENRVENQAISNPDYLAICWLVSQKYINPTQAGKLIELLALEVLETFLCLEEGSYEFISESFLDDMPKYCHLNIRLLVEHRQGTYRDTSPGSAIKFSPDVRFHQPSPQTQKVSEDKKNIPNSCEQTKPPVAKKLYKILFIDNNPTVLNSIENYLDEQIFSVITITDSFNALTEIMRNKPDIILLEVDMPQLDGYEVCSLLRKHSSFKNTPVIMVTAKTGLIDRARAKLVRASGFLPKPFTQGDLLKIIFQNIT</sequence>
<evidence type="ECO:0000256" key="3">
    <source>
        <dbReference type="SAM" id="MobiDB-lite"/>
    </source>
</evidence>
<proteinExistence type="predicted"/>
<dbReference type="Proteomes" id="UP001302120">
    <property type="component" value="Unassembled WGS sequence"/>
</dbReference>
<dbReference type="InterPro" id="IPR011006">
    <property type="entry name" value="CheY-like_superfamily"/>
</dbReference>
<dbReference type="RefSeq" id="WP_323194358.1">
    <property type="nucleotide sequence ID" value="NZ_JAYGHG010000001.1"/>
</dbReference>
<feature type="domain" description="Response regulatory" evidence="4">
    <location>
        <begin position="225"/>
        <end position="341"/>
    </location>
</feature>
<dbReference type="PANTHER" id="PTHR44591:SF3">
    <property type="entry name" value="RESPONSE REGULATORY DOMAIN-CONTAINING PROTEIN"/>
    <property type="match status" value="1"/>
</dbReference>
<gene>
    <name evidence="5" type="ORF">VB620_01540</name>
</gene>
<dbReference type="Gene3D" id="3.40.50.2300">
    <property type="match status" value="1"/>
</dbReference>
<accession>A0ABU5UC54</accession>
<keyword evidence="1" id="KW-0597">Phosphoprotein</keyword>
<dbReference type="SUPFAM" id="SSF52172">
    <property type="entry name" value="CheY-like"/>
    <property type="match status" value="1"/>
</dbReference>
<dbReference type="Pfam" id="PF00072">
    <property type="entry name" value="Response_reg"/>
    <property type="match status" value="1"/>
</dbReference>
<dbReference type="PROSITE" id="PS50110">
    <property type="entry name" value="RESPONSE_REGULATORY"/>
    <property type="match status" value="1"/>
</dbReference>
<comment type="caution">
    <text evidence="5">The sequence shown here is derived from an EMBL/GenBank/DDBJ whole genome shotgun (WGS) entry which is preliminary data.</text>
</comment>
<evidence type="ECO:0000256" key="1">
    <source>
        <dbReference type="ARBA" id="ARBA00022553"/>
    </source>
</evidence>
<dbReference type="PIRSF" id="PIRSF005897">
    <property type="entry name" value="RR_PatA"/>
    <property type="match status" value="1"/>
</dbReference>
<evidence type="ECO:0000313" key="5">
    <source>
        <dbReference type="EMBL" id="MEA5580021.1"/>
    </source>
</evidence>
<evidence type="ECO:0000256" key="2">
    <source>
        <dbReference type="PROSITE-ProRule" id="PRU00169"/>
    </source>
</evidence>
<feature type="region of interest" description="Disordered" evidence="3">
    <location>
        <begin position="191"/>
        <end position="212"/>
    </location>
</feature>
<dbReference type="EMBL" id="JAYGHG010000001">
    <property type="protein sequence ID" value="MEA5580021.1"/>
    <property type="molecule type" value="Genomic_DNA"/>
</dbReference>
<name>A0ABU5UC54_9CYAN</name>
<dbReference type="SMART" id="SM00448">
    <property type="entry name" value="REC"/>
    <property type="match status" value="1"/>
</dbReference>
<dbReference type="PANTHER" id="PTHR44591">
    <property type="entry name" value="STRESS RESPONSE REGULATOR PROTEIN 1"/>
    <property type="match status" value="1"/>
</dbReference>
<evidence type="ECO:0000259" key="4">
    <source>
        <dbReference type="PROSITE" id="PS50110"/>
    </source>
</evidence>
<keyword evidence="6" id="KW-1185">Reference proteome</keyword>
<evidence type="ECO:0000313" key="6">
    <source>
        <dbReference type="Proteomes" id="UP001302120"/>
    </source>
</evidence>
<dbReference type="Pfam" id="PF14332">
    <property type="entry name" value="DUF4388"/>
    <property type="match status" value="1"/>
</dbReference>